<comment type="similarity">
    <text evidence="1">Belongs to the class-IV pyridoxal-phosphate-dependent aminotransferase family.</text>
</comment>
<dbReference type="Gene3D" id="3.40.50.300">
    <property type="entry name" value="P-loop containing nucleotide triphosphate hydrolases"/>
    <property type="match status" value="1"/>
</dbReference>
<keyword evidence="3" id="KW-1185">Reference proteome</keyword>
<dbReference type="PANTHER" id="PTHR42743">
    <property type="entry name" value="AMINO-ACID AMINOTRANSFERASE"/>
    <property type="match status" value="1"/>
</dbReference>
<sequence>MNIACWSGPRNLSTAMMYSFGARADCAVWDEPFYAAYLAQTGLNHPMREDILDAGETDPTVVAKHCTLPPSGSEPYFYQKHMTHHMLDHYDQTWFDEVVHVFLIRHPARVLASYSQKRENPTLEDIGFAQQSQVYDAVLSRGLKAVIIDSHDIRQQPETMLSKLCDAIGMPFDPAMLAWSQGGHPDDGVWAAHWYNAVHSSTGFAGPEKDLPVLSDDLQTVCEAALPHYDRMKSLAISCPSENSRVIPTTSL</sequence>
<accession>A0A317CT71</accession>
<evidence type="ECO:0000313" key="2">
    <source>
        <dbReference type="EMBL" id="PWR00724.1"/>
    </source>
</evidence>
<gene>
    <name evidence="2" type="ORF">DKW60_00505</name>
</gene>
<evidence type="ECO:0000313" key="3">
    <source>
        <dbReference type="Proteomes" id="UP000245539"/>
    </source>
</evidence>
<dbReference type="EMBL" id="QGKM01000001">
    <property type="protein sequence ID" value="PWR00724.1"/>
    <property type="molecule type" value="Genomic_DNA"/>
</dbReference>
<dbReference type="Proteomes" id="UP000245539">
    <property type="component" value="Unassembled WGS sequence"/>
</dbReference>
<reference evidence="2 3" key="1">
    <citation type="submission" date="2018-05" db="EMBL/GenBank/DDBJ databases">
        <title>Leucothrix arctica sp. nov., isolated from Arctic seawater.</title>
        <authorList>
            <person name="Choi A."/>
            <person name="Baek K."/>
        </authorList>
    </citation>
    <scope>NUCLEOTIDE SEQUENCE [LARGE SCALE GENOMIC DNA]</scope>
    <source>
        <strain evidence="2 3">JCM 18388</strain>
    </source>
</reference>
<dbReference type="OrthoDB" id="272985at2"/>
<dbReference type="InterPro" id="IPR050571">
    <property type="entry name" value="Class-IV_PLP-Dep_Aminotrnsfr"/>
</dbReference>
<dbReference type="InterPro" id="IPR027417">
    <property type="entry name" value="P-loop_NTPase"/>
</dbReference>
<dbReference type="AlphaFoldDB" id="A0A317CT71"/>
<comment type="caution">
    <text evidence="2">The sequence shown here is derived from an EMBL/GenBank/DDBJ whole genome shotgun (WGS) entry which is preliminary data.</text>
</comment>
<dbReference type="PANTHER" id="PTHR42743:SF11">
    <property type="entry name" value="AMINODEOXYCHORISMATE LYASE"/>
    <property type="match status" value="1"/>
</dbReference>
<dbReference type="GO" id="GO:0019752">
    <property type="term" value="P:carboxylic acid metabolic process"/>
    <property type="evidence" value="ECO:0007669"/>
    <property type="project" value="TreeGrafter"/>
</dbReference>
<dbReference type="RefSeq" id="WP_109835705.1">
    <property type="nucleotide sequence ID" value="NZ_QGKM01000001.1"/>
</dbReference>
<dbReference type="Pfam" id="PF19798">
    <property type="entry name" value="Sulfotransfer_5"/>
    <property type="match status" value="1"/>
</dbReference>
<proteinExistence type="inferred from homology"/>
<dbReference type="SUPFAM" id="SSF52540">
    <property type="entry name" value="P-loop containing nucleoside triphosphate hydrolases"/>
    <property type="match status" value="1"/>
</dbReference>
<organism evidence="2 3">
    <name type="scientific">Leucothrix pacifica</name>
    <dbReference type="NCBI Taxonomy" id="1247513"/>
    <lineage>
        <taxon>Bacteria</taxon>
        <taxon>Pseudomonadati</taxon>
        <taxon>Pseudomonadota</taxon>
        <taxon>Gammaproteobacteria</taxon>
        <taxon>Thiotrichales</taxon>
        <taxon>Thiotrichaceae</taxon>
        <taxon>Leucothrix</taxon>
    </lineage>
</organism>
<protein>
    <submittedName>
        <fullName evidence="2">Sulfotransferase family protein</fullName>
    </submittedName>
</protein>
<keyword evidence="2" id="KW-0808">Transferase</keyword>
<name>A0A317CT71_9GAMM</name>
<evidence type="ECO:0000256" key="1">
    <source>
        <dbReference type="ARBA" id="ARBA00009320"/>
    </source>
</evidence>
<dbReference type="GO" id="GO:0016740">
    <property type="term" value="F:transferase activity"/>
    <property type="evidence" value="ECO:0007669"/>
    <property type="project" value="UniProtKB-KW"/>
</dbReference>